<evidence type="ECO:0000313" key="4">
    <source>
        <dbReference type="Proteomes" id="UP001589703"/>
    </source>
</evidence>
<comment type="caution">
    <text evidence="3">The sequence shown here is derived from an EMBL/GenBank/DDBJ whole genome shotgun (WGS) entry which is preliminary data.</text>
</comment>
<gene>
    <name evidence="3" type="ORF">ACFFRO_11015</name>
</gene>
<feature type="region of interest" description="Disordered" evidence="1">
    <location>
        <begin position="1"/>
        <end position="20"/>
    </location>
</feature>
<dbReference type="Proteomes" id="UP001589703">
    <property type="component" value="Unassembled WGS sequence"/>
</dbReference>
<evidence type="ECO:0000256" key="1">
    <source>
        <dbReference type="SAM" id="MobiDB-lite"/>
    </source>
</evidence>
<accession>A0ABV5VD62</accession>
<keyword evidence="2" id="KW-0812">Transmembrane</keyword>
<protein>
    <recommendedName>
        <fullName evidence="5">Transmembrane protein</fullName>
    </recommendedName>
</protein>
<dbReference type="EMBL" id="JBHMAR010000009">
    <property type="protein sequence ID" value="MFB9735660.1"/>
    <property type="molecule type" value="Genomic_DNA"/>
</dbReference>
<organism evidence="3 4">
    <name type="scientific">Streptomyces thermocoprophilus</name>
    <dbReference type="NCBI Taxonomy" id="78356"/>
    <lineage>
        <taxon>Bacteria</taxon>
        <taxon>Bacillati</taxon>
        <taxon>Actinomycetota</taxon>
        <taxon>Actinomycetes</taxon>
        <taxon>Kitasatosporales</taxon>
        <taxon>Streptomycetaceae</taxon>
        <taxon>Streptomyces</taxon>
    </lineage>
</organism>
<evidence type="ECO:0000256" key="2">
    <source>
        <dbReference type="SAM" id="Phobius"/>
    </source>
</evidence>
<feature type="transmembrane region" description="Helical" evidence="2">
    <location>
        <begin position="42"/>
        <end position="66"/>
    </location>
</feature>
<evidence type="ECO:0000313" key="3">
    <source>
        <dbReference type="EMBL" id="MFB9735660.1"/>
    </source>
</evidence>
<keyword evidence="2" id="KW-0472">Membrane</keyword>
<feature type="transmembrane region" description="Helical" evidence="2">
    <location>
        <begin position="81"/>
        <end position="105"/>
    </location>
</feature>
<keyword evidence="4" id="KW-1185">Reference proteome</keyword>
<keyword evidence="2" id="KW-1133">Transmembrane helix</keyword>
<reference evidence="3 4" key="1">
    <citation type="submission" date="2024-09" db="EMBL/GenBank/DDBJ databases">
        <authorList>
            <person name="Sun Q."/>
            <person name="Mori K."/>
        </authorList>
    </citation>
    <scope>NUCLEOTIDE SEQUENCE [LARGE SCALE GENOMIC DNA]</scope>
    <source>
        <strain evidence="3 4">JCM 10918</strain>
    </source>
</reference>
<sequence>MPVPVAAEQSPSPAYRSAHHDHPAYRPAVVPDRDPPAWVAPAVASAVLLACSPCALLIVGMFLLLVGNHCEDTCGQGPDPALLAVAGVILYAAWLPVATLITSWALPWKRRRSKLRVVLAVPAASPVLLLTLRAAPL</sequence>
<dbReference type="RefSeq" id="WP_385858740.1">
    <property type="nucleotide sequence ID" value="NZ_JBHMAR010000009.1"/>
</dbReference>
<evidence type="ECO:0008006" key="5">
    <source>
        <dbReference type="Google" id="ProtNLM"/>
    </source>
</evidence>
<feature type="transmembrane region" description="Helical" evidence="2">
    <location>
        <begin position="117"/>
        <end position="135"/>
    </location>
</feature>
<name>A0ABV5VD62_9ACTN</name>
<proteinExistence type="predicted"/>